<keyword evidence="1" id="KW-0732">Signal</keyword>
<dbReference type="SUPFAM" id="SSF49401">
    <property type="entry name" value="Bacterial adhesins"/>
    <property type="match status" value="1"/>
</dbReference>
<reference evidence="3 4" key="1">
    <citation type="submission" date="2023-08" db="EMBL/GenBank/DDBJ databases">
        <title>Achromobacter seleniivolatilans sp. nov., isolated from seleniferous soil.</title>
        <authorList>
            <person name="Zhang S."/>
            <person name="Li K."/>
            <person name="Peng J."/>
            <person name="Zhao Q."/>
            <person name="Wang H."/>
            <person name="Guo Y."/>
        </authorList>
    </citation>
    <scope>NUCLEOTIDE SEQUENCE [LARGE SCALE GENOMIC DNA]</scope>
    <source>
        <strain evidence="3 4">R39</strain>
    </source>
</reference>
<dbReference type="Gene3D" id="2.60.40.1090">
    <property type="entry name" value="Fimbrial-type adhesion domain"/>
    <property type="match status" value="1"/>
</dbReference>
<evidence type="ECO:0000256" key="1">
    <source>
        <dbReference type="SAM" id="SignalP"/>
    </source>
</evidence>
<protein>
    <submittedName>
        <fullName evidence="3">Fimbrial protein</fullName>
    </submittedName>
</protein>
<dbReference type="PANTHER" id="PTHR33420">
    <property type="entry name" value="FIMBRIAL SUBUNIT ELFA-RELATED"/>
    <property type="match status" value="1"/>
</dbReference>
<dbReference type="PANTHER" id="PTHR33420:SF26">
    <property type="entry name" value="FIMBRIAL SUBUNIT"/>
    <property type="match status" value="1"/>
</dbReference>
<dbReference type="InterPro" id="IPR000259">
    <property type="entry name" value="Adhesion_dom_fimbrial"/>
</dbReference>
<dbReference type="Proteomes" id="UP001234798">
    <property type="component" value="Chromosome"/>
</dbReference>
<feature type="chain" id="PRO_5047352528" evidence="1">
    <location>
        <begin position="25"/>
        <end position="191"/>
    </location>
</feature>
<name>A0ABY9LXU5_9BURK</name>
<dbReference type="InterPro" id="IPR008966">
    <property type="entry name" value="Adhesion_dom_sf"/>
</dbReference>
<evidence type="ECO:0000259" key="2">
    <source>
        <dbReference type="Pfam" id="PF00419"/>
    </source>
</evidence>
<dbReference type="InterPro" id="IPR050263">
    <property type="entry name" value="Bact_Fimbrial_Adh_Pro"/>
</dbReference>
<sequence>MKLNHLASLIATSVLLAASAPALAQFDGQVRFTGKISDITCNVNGQAPGMGNILEVELGSYVKGFFTDTVTKTDAKPFSIKVGGDGTCPKDTSVSIAFDTTSQNIDGPSGTLNLAGLTGSARGVRIQINNVTASGDEKINLSRGETDPQKAVIAADGGTAELKFTAHYVRGEGSVTTGPAVSIIPFMVVYN</sequence>
<feature type="signal peptide" evidence="1">
    <location>
        <begin position="1"/>
        <end position="24"/>
    </location>
</feature>
<dbReference type="InterPro" id="IPR036937">
    <property type="entry name" value="Adhesion_dom_fimbrial_sf"/>
</dbReference>
<dbReference type="EMBL" id="CP132976">
    <property type="protein sequence ID" value="WMD19069.1"/>
    <property type="molecule type" value="Genomic_DNA"/>
</dbReference>
<dbReference type="Pfam" id="PF00419">
    <property type="entry name" value="Fimbrial"/>
    <property type="match status" value="1"/>
</dbReference>
<dbReference type="RefSeq" id="WP_306939800.1">
    <property type="nucleotide sequence ID" value="NZ_CP132976.1"/>
</dbReference>
<keyword evidence="4" id="KW-1185">Reference proteome</keyword>
<feature type="domain" description="Fimbrial-type adhesion" evidence="2">
    <location>
        <begin position="31"/>
        <end position="180"/>
    </location>
</feature>
<evidence type="ECO:0000313" key="3">
    <source>
        <dbReference type="EMBL" id="WMD19069.1"/>
    </source>
</evidence>
<proteinExistence type="predicted"/>
<organism evidence="3 4">
    <name type="scientific">Achromobacter seleniivolatilans</name>
    <dbReference type="NCBI Taxonomy" id="3047478"/>
    <lineage>
        <taxon>Bacteria</taxon>
        <taxon>Pseudomonadati</taxon>
        <taxon>Pseudomonadota</taxon>
        <taxon>Betaproteobacteria</taxon>
        <taxon>Burkholderiales</taxon>
        <taxon>Alcaligenaceae</taxon>
        <taxon>Achromobacter</taxon>
    </lineage>
</organism>
<evidence type="ECO:0000313" key="4">
    <source>
        <dbReference type="Proteomes" id="UP001234798"/>
    </source>
</evidence>
<gene>
    <name evidence="3" type="ORF">RAS12_20910</name>
</gene>
<accession>A0ABY9LXU5</accession>